<evidence type="ECO:0000256" key="1">
    <source>
        <dbReference type="ARBA" id="ARBA00001070"/>
    </source>
</evidence>
<evidence type="ECO:0000259" key="7">
    <source>
        <dbReference type="Pfam" id="PF02897"/>
    </source>
</evidence>
<evidence type="ECO:0000313" key="8">
    <source>
        <dbReference type="EMBL" id="GAA0710945.1"/>
    </source>
</evidence>
<dbReference type="SUPFAM" id="SSF50993">
    <property type="entry name" value="Peptidase/esterase 'gauge' domain"/>
    <property type="match status" value="1"/>
</dbReference>
<keyword evidence="5" id="KW-0720">Serine protease</keyword>
<comment type="caution">
    <text evidence="8">The sequence shown here is derived from an EMBL/GenBank/DDBJ whole genome shotgun (WGS) entry which is preliminary data.</text>
</comment>
<proteinExistence type="predicted"/>
<reference evidence="8 9" key="1">
    <citation type="journal article" date="2019" name="Int. J. Syst. Evol. Microbiol.">
        <title>The Global Catalogue of Microorganisms (GCM) 10K type strain sequencing project: providing services to taxonomists for standard genome sequencing and annotation.</title>
        <authorList>
            <consortium name="The Broad Institute Genomics Platform"/>
            <consortium name="The Broad Institute Genome Sequencing Center for Infectious Disease"/>
            <person name="Wu L."/>
            <person name="Ma J."/>
        </authorList>
    </citation>
    <scope>NUCLEOTIDE SEQUENCE [LARGE SCALE GENOMIC DNA]</scope>
    <source>
        <strain evidence="8 9">JCM 15974</strain>
    </source>
</reference>
<evidence type="ECO:0000259" key="6">
    <source>
        <dbReference type="Pfam" id="PF00326"/>
    </source>
</evidence>
<dbReference type="PRINTS" id="PR00862">
    <property type="entry name" value="PROLIGOPTASE"/>
</dbReference>
<keyword evidence="9" id="KW-1185">Reference proteome</keyword>
<comment type="catalytic activity">
    <reaction evidence="1">
        <text>Hydrolysis of Pro-|-Xaa &gt;&gt; Ala-|-Xaa in oligopeptides.</text>
        <dbReference type="EC" id="3.4.21.26"/>
    </reaction>
</comment>
<organism evidence="8 9">
    <name type="scientific">Aquimarina litoralis</name>
    <dbReference type="NCBI Taxonomy" id="584605"/>
    <lineage>
        <taxon>Bacteria</taxon>
        <taxon>Pseudomonadati</taxon>
        <taxon>Bacteroidota</taxon>
        <taxon>Flavobacteriia</taxon>
        <taxon>Flavobacteriales</taxon>
        <taxon>Flavobacteriaceae</taxon>
        <taxon>Aquimarina</taxon>
    </lineage>
</organism>
<dbReference type="Pfam" id="PF00326">
    <property type="entry name" value="Peptidase_S9"/>
    <property type="match status" value="1"/>
</dbReference>
<dbReference type="PANTHER" id="PTHR42881:SF2">
    <property type="entry name" value="PROLYL ENDOPEPTIDASE"/>
    <property type="match status" value="1"/>
</dbReference>
<dbReference type="Gene3D" id="2.130.10.120">
    <property type="entry name" value="Prolyl oligopeptidase, N-terminal domain"/>
    <property type="match status" value="1"/>
</dbReference>
<dbReference type="InterPro" id="IPR051167">
    <property type="entry name" value="Prolyl_oligopep/macrocyclase"/>
</dbReference>
<accession>A0ABN1IEY8</accession>
<dbReference type="Proteomes" id="UP001501758">
    <property type="component" value="Unassembled WGS sequence"/>
</dbReference>
<dbReference type="PANTHER" id="PTHR42881">
    <property type="entry name" value="PROLYL ENDOPEPTIDASE"/>
    <property type="match status" value="1"/>
</dbReference>
<evidence type="ECO:0000256" key="2">
    <source>
        <dbReference type="ARBA" id="ARBA00011897"/>
    </source>
</evidence>
<dbReference type="EMBL" id="BAAAGE010000001">
    <property type="protein sequence ID" value="GAA0710945.1"/>
    <property type="molecule type" value="Genomic_DNA"/>
</dbReference>
<protein>
    <recommendedName>
        <fullName evidence="2">prolyl oligopeptidase</fullName>
        <ecNumber evidence="2">3.4.21.26</ecNumber>
    </recommendedName>
</protein>
<dbReference type="InterPro" id="IPR029058">
    <property type="entry name" value="AB_hydrolase_fold"/>
</dbReference>
<dbReference type="InterPro" id="IPR023302">
    <property type="entry name" value="Pept_S9A_N"/>
</dbReference>
<dbReference type="Pfam" id="PF02897">
    <property type="entry name" value="Peptidase_S9_N"/>
    <property type="match status" value="1"/>
</dbReference>
<keyword evidence="4" id="KW-0378">Hydrolase</keyword>
<gene>
    <name evidence="8" type="ORF">GCM10009430_00080</name>
</gene>
<evidence type="ECO:0000256" key="5">
    <source>
        <dbReference type="ARBA" id="ARBA00022825"/>
    </source>
</evidence>
<feature type="domain" description="Peptidase S9A N-terminal" evidence="7">
    <location>
        <begin position="19"/>
        <end position="417"/>
    </location>
</feature>
<dbReference type="Gene3D" id="3.40.50.1820">
    <property type="entry name" value="alpha/beta hydrolase"/>
    <property type="match status" value="1"/>
</dbReference>
<name>A0ABN1IEY8_9FLAO</name>
<evidence type="ECO:0000256" key="4">
    <source>
        <dbReference type="ARBA" id="ARBA00022801"/>
    </source>
</evidence>
<sequence length="710" mass="81137">MTFISCNTNESMKLKPKVVVDTIHGQLIQDPYRYLENSNSEEVKNWIFEQNDIANSFLNSITKKDYLIKKQIELDKLDQFEISSIKLTSNNQLFYLKRLPEENTSKLFYKKDINAEEQLLLDPSELNLNGKNIISYIQPDWIGSKVVVAVTEKGREVSDILIINVTTKKIHNEIISNTWPSNSGGVEWLPDNSGFLYLHYPTIDIKSKEFLKNTKSVLYKIGEGVENNKEVFSKNVATYLDLDENDFPIVSLLNKNDKYLIGKTPGAGSYYNAYYTNMEEINNPKWKPLFNKENEIKSYLIIGDSLIYKTSKNSSNYKICKTSIENPNFENPKVLIPEHEEYIINDFEVNKDGVFFVRTKNGVSAKLFNYSFQTKKETEIELPKKYGNLSLKSSGLESDRLWIEASGWTTKNDTYLFQKNTLTTQNINQKTGPNTNDLLKDIVVEEIEVDGHDGSKIPLSIFYKKDIFKNKPAPLLMDGYGAYGISMKPQMSSRRTLWVLEGGIYAVAHVRGGGEKGVKWHTGGNKRNKANTWKDFISCAEYLVDQKYTSKEQLAILSGSAGGIMIGRAITEKPELFKAAIIEFGSLNMMRSEMRPNGVNNTKEFGTIKNKDDFEALKEMDAYHHIKKNTSYPSLFLTAGLNDPRVPSWFTLKFMAKMKLYDISKNPKLVLIDSTTGHGKDVGKMKQYQRYANLLLFAFNQTGHENYIQK</sequence>
<dbReference type="InterPro" id="IPR001375">
    <property type="entry name" value="Peptidase_S9_cat"/>
</dbReference>
<dbReference type="InterPro" id="IPR002470">
    <property type="entry name" value="Peptidase_S9A"/>
</dbReference>
<dbReference type="SUPFAM" id="SSF53474">
    <property type="entry name" value="alpha/beta-Hydrolases"/>
    <property type="match status" value="1"/>
</dbReference>
<keyword evidence="3" id="KW-0645">Protease</keyword>
<evidence type="ECO:0000256" key="3">
    <source>
        <dbReference type="ARBA" id="ARBA00022670"/>
    </source>
</evidence>
<evidence type="ECO:0000313" key="9">
    <source>
        <dbReference type="Proteomes" id="UP001501758"/>
    </source>
</evidence>
<feature type="domain" description="Peptidase S9 prolyl oligopeptidase catalytic" evidence="6">
    <location>
        <begin position="490"/>
        <end position="703"/>
    </location>
</feature>
<dbReference type="EC" id="3.4.21.26" evidence="2"/>